<dbReference type="PANTHER" id="PTHR24340">
    <property type="entry name" value="HOMEOBOX PROTEIN NKX"/>
    <property type="match status" value="1"/>
</dbReference>
<accession>A0ABS2XQP1</accession>
<dbReference type="Proteomes" id="UP001166093">
    <property type="component" value="Unassembled WGS sequence"/>
</dbReference>
<comment type="caution">
    <text evidence="8">The sequence shown here is derived from an EMBL/GenBank/DDBJ whole genome shotgun (WGS) entry which is preliminary data.</text>
</comment>
<evidence type="ECO:0000313" key="8">
    <source>
        <dbReference type="EMBL" id="MBN3276650.1"/>
    </source>
</evidence>
<protein>
    <submittedName>
        <fullName evidence="8">NKX31 protein</fullName>
    </submittedName>
</protein>
<dbReference type="Pfam" id="PF00046">
    <property type="entry name" value="Homeodomain"/>
    <property type="match status" value="1"/>
</dbReference>
<dbReference type="PANTHER" id="PTHR24340:SF38">
    <property type="entry name" value="HOMEOBOX PROTEIN NKX-3.1"/>
    <property type="match status" value="1"/>
</dbReference>
<dbReference type="Gene3D" id="1.10.10.60">
    <property type="entry name" value="Homeodomain-like"/>
    <property type="match status" value="1"/>
</dbReference>
<dbReference type="PROSITE" id="PS00027">
    <property type="entry name" value="HOMEOBOX_1"/>
    <property type="match status" value="1"/>
</dbReference>
<keyword evidence="4 5" id="KW-0539">Nucleus</keyword>
<dbReference type="InterPro" id="IPR001356">
    <property type="entry name" value="HD"/>
</dbReference>
<dbReference type="InterPro" id="IPR020479">
    <property type="entry name" value="HD_metazoa"/>
</dbReference>
<dbReference type="PRINTS" id="PR00024">
    <property type="entry name" value="HOMEOBOX"/>
</dbReference>
<keyword evidence="2 5" id="KW-0238">DNA-binding</keyword>
<proteinExistence type="predicted"/>
<dbReference type="InterPro" id="IPR050394">
    <property type="entry name" value="Homeobox_NK-like"/>
</dbReference>
<feature type="DNA-binding region" description="Homeobox" evidence="5">
    <location>
        <begin position="8"/>
        <end position="67"/>
    </location>
</feature>
<evidence type="ECO:0000313" key="9">
    <source>
        <dbReference type="Proteomes" id="UP001166093"/>
    </source>
</evidence>
<reference evidence="8" key="1">
    <citation type="journal article" date="2021" name="Cell">
        <title>Tracing the genetic footprints of vertebrate landing in non-teleost ray-finned fishes.</title>
        <authorList>
            <person name="Bi X."/>
            <person name="Wang K."/>
            <person name="Yang L."/>
            <person name="Pan H."/>
            <person name="Jiang H."/>
            <person name="Wei Q."/>
            <person name="Fang M."/>
            <person name="Yu H."/>
            <person name="Zhu C."/>
            <person name="Cai Y."/>
            <person name="He Y."/>
            <person name="Gan X."/>
            <person name="Zeng H."/>
            <person name="Yu D."/>
            <person name="Zhu Y."/>
            <person name="Jiang H."/>
            <person name="Qiu Q."/>
            <person name="Yang H."/>
            <person name="Zhang Y.E."/>
            <person name="Wang W."/>
            <person name="Zhu M."/>
            <person name="He S."/>
            <person name="Zhang G."/>
        </authorList>
    </citation>
    <scope>NUCLEOTIDE SEQUENCE</scope>
    <source>
        <strain evidence="8">Pddl_001</strain>
    </source>
</reference>
<dbReference type="InterPro" id="IPR009057">
    <property type="entry name" value="Homeodomain-like_sf"/>
</dbReference>
<evidence type="ECO:0000256" key="3">
    <source>
        <dbReference type="ARBA" id="ARBA00023155"/>
    </source>
</evidence>
<keyword evidence="9" id="KW-1185">Reference proteome</keyword>
<dbReference type="PROSITE" id="PS50071">
    <property type="entry name" value="HOMEOBOX_2"/>
    <property type="match status" value="1"/>
</dbReference>
<dbReference type="SMART" id="SM00389">
    <property type="entry name" value="HOX"/>
    <property type="match status" value="1"/>
</dbReference>
<dbReference type="EMBL" id="JAAWVQ010061692">
    <property type="protein sequence ID" value="MBN3276650.1"/>
    <property type="molecule type" value="Genomic_DNA"/>
</dbReference>
<feature type="domain" description="Homeobox" evidence="7">
    <location>
        <begin position="6"/>
        <end position="66"/>
    </location>
</feature>
<sequence>SQGVSAKQKRSRAAFTHLQVLELENKFSHQKYLSAPERAHLAHSLKLTETQVKIWFQNRRYKTKRKLLTAECGMDPLQKQSPFLPTEDQIRASLLKSMYKAYHYHPYLYGMSVWSPAAW</sequence>
<comment type="subcellular location">
    <subcellularLocation>
        <location evidence="1 5 6">Nucleus</location>
    </subcellularLocation>
</comment>
<evidence type="ECO:0000256" key="5">
    <source>
        <dbReference type="PROSITE-ProRule" id="PRU00108"/>
    </source>
</evidence>
<feature type="non-terminal residue" evidence="8">
    <location>
        <position position="1"/>
    </location>
</feature>
<evidence type="ECO:0000256" key="1">
    <source>
        <dbReference type="ARBA" id="ARBA00004123"/>
    </source>
</evidence>
<name>A0ABS2XQP1_POLSP</name>
<gene>
    <name evidence="8" type="primary">Nkx31</name>
    <name evidence="8" type="ORF">GTO93_0006841</name>
</gene>
<evidence type="ECO:0000256" key="6">
    <source>
        <dbReference type="RuleBase" id="RU000682"/>
    </source>
</evidence>
<dbReference type="SUPFAM" id="SSF46689">
    <property type="entry name" value="Homeodomain-like"/>
    <property type="match status" value="1"/>
</dbReference>
<evidence type="ECO:0000256" key="2">
    <source>
        <dbReference type="ARBA" id="ARBA00023125"/>
    </source>
</evidence>
<organism evidence="8 9">
    <name type="scientific">Polyodon spathula</name>
    <name type="common">North American paddlefish</name>
    <name type="synonym">Squalus spathula</name>
    <dbReference type="NCBI Taxonomy" id="7913"/>
    <lineage>
        <taxon>Eukaryota</taxon>
        <taxon>Metazoa</taxon>
        <taxon>Chordata</taxon>
        <taxon>Craniata</taxon>
        <taxon>Vertebrata</taxon>
        <taxon>Euteleostomi</taxon>
        <taxon>Actinopterygii</taxon>
        <taxon>Chondrostei</taxon>
        <taxon>Acipenseriformes</taxon>
        <taxon>Polyodontidae</taxon>
        <taxon>Polyodon</taxon>
    </lineage>
</organism>
<evidence type="ECO:0000259" key="7">
    <source>
        <dbReference type="PROSITE" id="PS50071"/>
    </source>
</evidence>
<dbReference type="CDD" id="cd00086">
    <property type="entry name" value="homeodomain"/>
    <property type="match status" value="1"/>
</dbReference>
<keyword evidence="3 5" id="KW-0371">Homeobox</keyword>
<dbReference type="InterPro" id="IPR017970">
    <property type="entry name" value="Homeobox_CS"/>
</dbReference>
<evidence type="ECO:0000256" key="4">
    <source>
        <dbReference type="ARBA" id="ARBA00023242"/>
    </source>
</evidence>
<feature type="non-terminal residue" evidence="8">
    <location>
        <position position="119"/>
    </location>
</feature>